<dbReference type="AlphaFoldDB" id="A0A699IYU4"/>
<reference evidence="1" key="1">
    <citation type="journal article" date="2019" name="Sci. Rep.">
        <title>Draft genome of Tanacetum cinerariifolium, the natural source of mosquito coil.</title>
        <authorList>
            <person name="Yamashiro T."/>
            <person name="Shiraishi A."/>
            <person name="Satake H."/>
            <person name="Nakayama K."/>
        </authorList>
    </citation>
    <scope>NUCLEOTIDE SEQUENCE</scope>
</reference>
<feature type="non-terminal residue" evidence="1">
    <location>
        <position position="93"/>
    </location>
</feature>
<name>A0A699IYU4_TANCI</name>
<evidence type="ECO:0000313" key="1">
    <source>
        <dbReference type="EMBL" id="GEZ97745.1"/>
    </source>
</evidence>
<dbReference type="EMBL" id="BKCJ010350384">
    <property type="protein sequence ID" value="GEZ97745.1"/>
    <property type="molecule type" value="Genomic_DNA"/>
</dbReference>
<organism evidence="1">
    <name type="scientific">Tanacetum cinerariifolium</name>
    <name type="common">Dalmatian daisy</name>
    <name type="synonym">Chrysanthemum cinerariifolium</name>
    <dbReference type="NCBI Taxonomy" id="118510"/>
    <lineage>
        <taxon>Eukaryota</taxon>
        <taxon>Viridiplantae</taxon>
        <taxon>Streptophyta</taxon>
        <taxon>Embryophyta</taxon>
        <taxon>Tracheophyta</taxon>
        <taxon>Spermatophyta</taxon>
        <taxon>Magnoliopsida</taxon>
        <taxon>eudicotyledons</taxon>
        <taxon>Gunneridae</taxon>
        <taxon>Pentapetalae</taxon>
        <taxon>asterids</taxon>
        <taxon>campanulids</taxon>
        <taxon>Asterales</taxon>
        <taxon>Asteraceae</taxon>
        <taxon>Asteroideae</taxon>
        <taxon>Anthemideae</taxon>
        <taxon>Anthemidinae</taxon>
        <taxon>Tanacetum</taxon>
    </lineage>
</organism>
<gene>
    <name evidence="1" type="ORF">Tci_569718</name>
</gene>
<protein>
    <submittedName>
        <fullName evidence="1">Uncharacterized protein</fullName>
    </submittedName>
</protein>
<proteinExistence type="predicted"/>
<comment type="caution">
    <text evidence="1">The sequence shown here is derived from an EMBL/GenBank/DDBJ whole genome shotgun (WGS) entry which is preliminary data.</text>
</comment>
<accession>A0A699IYU4</accession>
<sequence>MTDEKSGTLDVRLRGLEKRKERKEYLQEVRNTKAKGRKSSLKSSLSHLKTSLSHLGNFLASWKKFFGEIVEVFLESLSFPGYNHTGRRYSDQR</sequence>